<dbReference type="Pfam" id="PF00959">
    <property type="entry name" value="Phage_lysozyme"/>
    <property type="match status" value="1"/>
</dbReference>
<keyword evidence="3" id="KW-1032">Host cell membrane</keyword>
<dbReference type="Proteomes" id="UP000031602">
    <property type="component" value="Segment"/>
</dbReference>
<dbReference type="InterPro" id="IPR051018">
    <property type="entry name" value="Bacteriophage_GH24"/>
</dbReference>
<dbReference type="SUPFAM" id="SSF53955">
    <property type="entry name" value="Lysozyme-like"/>
    <property type="match status" value="1"/>
</dbReference>
<dbReference type="HAMAP" id="MF_04110">
    <property type="entry name" value="ENDOLYSIN_T4"/>
    <property type="match status" value="1"/>
</dbReference>
<keyword evidence="14" id="KW-0578">Host cell lysis by virus</keyword>
<protein>
    <recommendedName>
        <fullName evidence="17">Lysozyme</fullName>
        <ecNumber evidence="17">3.2.1.17</ecNumber>
    </recommendedName>
</protein>
<dbReference type="GO" id="GO:0003796">
    <property type="term" value="F:lysozyme activity"/>
    <property type="evidence" value="ECO:0007669"/>
    <property type="project" value="UniProtKB-EC"/>
</dbReference>
<keyword evidence="12" id="KW-1133">Transmembrane helix</keyword>
<keyword evidence="9" id="KW-0204">Cytolysis</keyword>
<keyword evidence="8 17" id="KW-0378">Hydrolase</keyword>
<proteinExistence type="inferred from homology"/>
<keyword evidence="19" id="KW-1185">Reference proteome</keyword>
<evidence type="ECO:0000256" key="5">
    <source>
        <dbReference type="ARBA" id="ARBA00022612"/>
    </source>
</evidence>
<dbReference type="KEGG" id="vg:24725217"/>
<keyword evidence="15" id="KW-1035">Host cytoplasm</keyword>
<evidence type="ECO:0000256" key="2">
    <source>
        <dbReference type="ARBA" id="ARBA00022445"/>
    </source>
</evidence>
<dbReference type="GO" id="GO:0031640">
    <property type="term" value="P:killing of cells of another organism"/>
    <property type="evidence" value="ECO:0007669"/>
    <property type="project" value="UniProtKB-KW"/>
</dbReference>
<dbReference type="InterPro" id="IPR023347">
    <property type="entry name" value="Lysozyme_dom_sf"/>
</dbReference>
<dbReference type="InterPro" id="IPR043688">
    <property type="entry name" value="SAR_endolysin-like"/>
</dbReference>
<keyword evidence="2" id="KW-1030">Host cell inner membrane</keyword>
<dbReference type="Gene3D" id="1.10.530.40">
    <property type="match status" value="1"/>
</dbReference>
<evidence type="ECO:0000256" key="17">
    <source>
        <dbReference type="RuleBase" id="RU003788"/>
    </source>
</evidence>
<dbReference type="PANTHER" id="PTHR38107:SF3">
    <property type="entry name" value="LYSOZYME RRRD-RELATED"/>
    <property type="match status" value="1"/>
</dbReference>
<evidence type="ECO:0000256" key="15">
    <source>
        <dbReference type="ARBA" id="ARBA00023200"/>
    </source>
</evidence>
<evidence type="ECO:0000256" key="12">
    <source>
        <dbReference type="ARBA" id="ARBA00022989"/>
    </source>
</evidence>
<keyword evidence="4 17" id="KW-0929">Antimicrobial</keyword>
<dbReference type="InterPro" id="IPR033907">
    <property type="entry name" value="Endolysin_autolysin"/>
</dbReference>
<keyword evidence="13" id="KW-0472">Membrane</keyword>
<evidence type="ECO:0000256" key="3">
    <source>
        <dbReference type="ARBA" id="ARBA00022511"/>
    </source>
</evidence>
<keyword evidence="5" id="KW-1188">Viral release from host cell</keyword>
<comment type="similarity">
    <text evidence="17">Belongs to the glycosyl hydrolase 24 family.</text>
</comment>
<evidence type="ECO:0000256" key="11">
    <source>
        <dbReference type="ARBA" id="ARBA00022968"/>
    </source>
</evidence>
<comment type="catalytic activity">
    <reaction evidence="1 17">
        <text>Hydrolysis of (1-&gt;4)-beta-linkages between N-acetylmuramic acid and N-acetyl-D-glucosamine residues in a peptidoglycan and between N-acetyl-D-glucosamine residues in chitodextrins.</text>
        <dbReference type="EC" id="3.2.1.17"/>
    </reaction>
</comment>
<dbReference type="CDD" id="cd00737">
    <property type="entry name" value="lyz_endolysin_autolysin"/>
    <property type="match status" value="1"/>
</dbReference>
<keyword evidence="11" id="KW-0735">Signal-anchor</keyword>
<evidence type="ECO:0000256" key="8">
    <source>
        <dbReference type="ARBA" id="ARBA00022801"/>
    </source>
</evidence>
<evidence type="ECO:0000256" key="10">
    <source>
        <dbReference type="ARBA" id="ARBA00022870"/>
    </source>
</evidence>
<evidence type="ECO:0000256" key="4">
    <source>
        <dbReference type="ARBA" id="ARBA00022529"/>
    </source>
</evidence>
<keyword evidence="16 17" id="KW-0326">Glycosidase</keyword>
<dbReference type="GO" id="GO:0009253">
    <property type="term" value="P:peptidoglycan catabolic process"/>
    <property type="evidence" value="ECO:0007669"/>
    <property type="project" value="InterPro"/>
</dbReference>
<dbReference type="OrthoDB" id="18172at10239"/>
<dbReference type="HAMAP" id="MF_04136">
    <property type="entry name" value="SAR_ENDOLYSIN"/>
    <property type="match status" value="1"/>
</dbReference>
<dbReference type="InterPro" id="IPR034690">
    <property type="entry name" value="Endolysin_T4_type"/>
</dbReference>
<evidence type="ECO:0000256" key="13">
    <source>
        <dbReference type="ARBA" id="ARBA00023136"/>
    </source>
</evidence>
<organism evidence="18 19">
    <name type="scientific">Escherichia phage vB_EcoP_SU10</name>
    <dbReference type="NCBI Taxonomy" id="1519788"/>
    <lineage>
        <taxon>Viruses</taxon>
        <taxon>Duplodnaviria</taxon>
        <taxon>Heunggongvirae</taxon>
        <taxon>Uroviricota</taxon>
        <taxon>Caudoviricetes</taxon>
        <taxon>Mktvariviridae</taxon>
        <taxon>Gordonclarkvirinae</taxon>
        <taxon>Kuravirus</taxon>
        <taxon>Kuravirus CHD5UKE1</taxon>
        <taxon>Kuravirus SU10</taxon>
    </lineage>
</organism>
<dbReference type="PANTHER" id="PTHR38107">
    <property type="match status" value="1"/>
</dbReference>
<keyword evidence="7" id="KW-0812">Transmembrane</keyword>
<reference evidence="18 19" key="1">
    <citation type="journal article" date="2014" name="PLoS ONE">
        <title>Genomic, Proteomic, Morphological, and Phylogenetic Analyses of vB_EcoP_SU10, a Podoviridae Phage with C3 Morphology.</title>
        <authorList>
            <person name="Mirzaei M.K."/>
            <person name="Eriksson H."/>
            <person name="Kasuga K."/>
            <person name="Haggard-Ljungquist E."/>
            <person name="Nilsson A.S."/>
        </authorList>
    </citation>
    <scope>NUCLEOTIDE SEQUENCE [LARGE SCALE GENOMIC DNA]</scope>
</reference>
<dbReference type="GO" id="GO:0042742">
    <property type="term" value="P:defense response to bacterium"/>
    <property type="evidence" value="ECO:0007669"/>
    <property type="project" value="UniProtKB-KW"/>
</dbReference>
<evidence type="ECO:0000256" key="16">
    <source>
        <dbReference type="ARBA" id="ARBA00023295"/>
    </source>
</evidence>
<keyword evidence="6 17" id="KW-0081">Bacteriolytic enzyme</keyword>
<evidence type="ECO:0000256" key="6">
    <source>
        <dbReference type="ARBA" id="ARBA00022638"/>
    </source>
</evidence>
<dbReference type="EC" id="3.2.1.17" evidence="17"/>
<dbReference type="InterPro" id="IPR023346">
    <property type="entry name" value="Lysozyme-like_dom_sf"/>
</dbReference>
<dbReference type="GeneID" id="24725217"/>
<evidence type="ECO:0000256" key="9">
    <source>
        <dbReference type="ARBA" id="ARBA00022852"/>
    </source>
</evidence>
<keyword evidence="10" id="KW-1043">Host membrane</keyword>
<name>A0A0B4N1I9_9CAUD</name>
<accession>A0A0B4N1I9</accession>
<sequence>MDNVALPPVQLNLSPAGMEFIMKHEGMRTKAYKDSAGIWTICVGATRDMNGYPVRQGLTYSIEDCLALLDRDTQDSVRATQKNIKVPLLVHEFDALTSFNFNVGSGALSTSKLRKVINGEVKGDVYSEFLRWDKITVRGEKQRSQGLHNRRVAEADLYTEGKY</sequence>
<dbReference type="EMBL" id="KM044272">
    <property type="protein sequence ID" value="AIF71768.1"/>
    <property type="molecule type" value="Genomic_DNA"/>
</dbReference>
<gene>
    <name evidence="18" type="ORF">SU10_015</name>
</gene>
<evidence type="ECO:0000256" key="7">
    <source>
        <dbReference type="ARBA" id="ARBA00022692"/>
    </source>
</evidence>
<dbReference type="InterPro" id="IPR002196">
    <property type="entry name" value="Glyco_hydro_24"/>
</dbReference>
<evidence type="ECO:0000313" key="19">
    <source>
        <dbReference type="Proteomes" id="UP000031602"/>
    </source>
</evidence>
<evidence type="ECO:0000313" key="18">
    <source>
        <dbReference type="EMBL" id="AIF71768.1"/>
    </source>
</evidence>
<dbReference type="SMR" id="A0A0B4N1I9"/>
<dbReference type="GO" id="GO:0016998">
    <property type="term" value="P:cell wall macromolecule catabolic process"/>
    <property type="evidence" value="ECO:0007669"/>
    <property type="project" value="InterPro"/>
</dbReference>
<dbReference type="RefSeq" id="YP_009152866.1">
    <property type="nucleotide sequence ID" value="NC_027395.1"/>
</dbReference>
<evidence type="ECO:0000256" key="14">
    <source>
        <dbReference type="ARBA" id="ARBA00023142"/>
    </source>
</evidence>
<evidence type="ECO:0000256" key="1">
    <source>
        <dbReference type="ARBA" id="ARBA00000632"/>
    </source>
</evidence>